<dbReference type="SUPFAM" id="SSF52540">
    <property type="entry name" value="P-loop containing nucleoside triphosphate hydrolases"/>
    <property type="match status" value="2"/>
</dbReference>
<keyword evidence="8" id="KW-1185">Reference proteome</keyword>
<evidence type="ECO:0000256" key="2">
    <source>
        <dbReference type="ARBA" id="ARBA00022741"/>
    </source>
</evidence>
<dbReference type="AlphaFoldDB" id="A0A673HKM8"/>
<dbReference type="CDD" id="cd01852">
    <property type="entry name" value="AIG1"/>
    <property type="match status" value="1"/>
</dbReference>
<keyword evidence="3" id="KW-0342">GTP-binding</keyword>
<reference evidence="7" key="2">
    <citation type="submission" date="2025-09" db="UniProtKB">
        <authorList>
            <consortium name="Ensembl"/>
        </authorList>
    </citation>
    <scope>IDENTIFICATION</scope>
</reference>
<organism evidence="7 8">
    <name type="scientific">Sinocyclocheilus rhinocerous</name>
    <dbReference type="NCBI Taxonomy" id="307959"/>
    <lineage>
        <taxon>Eukaryota</taxon>
        <taxon>Metazoa</taxon>
        <taxon>Chordata</taxon>
        <taxon>Craniata</taxon>
        <taxon>Vertebrata</taxon>
        <taxon>Euteleostomi</taxon>
        <taxon>Actinopterygii</taxon>
        <taxon>Neopterygii</taxon>
        <taxon>Teleostei</taxon>
        <taxon>Ostariophysi</taxon>
        <taxon>Cypriniformes</taxon>
        <taxon>Cyprinidae</taxon>
        <taxon>Cyprininae</taxon>
        <taxon>Sinocyclocheilus</taxon>
    </lineage>
</organism>
<keyword evidence="2" id="KW-0547">Nucleotide-binding</keyword>
<dbReference type="Proteomes" id="UP000472270">
    <property type="component" value="Unassembled WGS sequence"/>
</dbReference>
<proteinExistence type="inferred from homology"/>
<dbReference type="Gene3D" id="3.40.50.300">
    <property type="entry name" value="P-loop containing nucleotide triphosphate hydrolases"/>
    <property type="match status" value="3"/>
</dbReference>
<dbReference type="PANTHER" id="PTHR10903">
    <property type="entry name" value="GTPASE, IMAP FAMILY MEMBER-RELATED"/>
    <property type="match status" value="1"/>
</dbReference>
<keyword evidence="4" id="KW-0175">Coiled coil</keyword>
<reference evidence="7" key="1">
    <citation type="submission" date="2025-08" db="UniProtKB">
        <authorList>
            <consortium name="Ensembl"/>
        </authorList>
    </citation>
    <scope>IDENTIFICATION</scope>
</reference>
<name>A0A673HKM8_9TELE</name>
<dbReference type="GO" id="GO:0005525">
    <property type="term" value="F:GTP binding"/>
    <property type="evidence" value="ECO:0007669"/>
    <property type="project" value="UniProtKB-KW"/>
</dbReference>
<feature type="domain" description="AIG1-type G" evidence="6">
    <location>
        <begin position="378"/>
        <end position="578"/>
    </location>
</feature>
<evidence type="ECO:0000259" key="6">
    <source>
        <dbReference type="PROSITE" id="PS51720"/>
    </source>
</evidence>
<dbReference type="PROSITE" id="PS51720">
    <property type="entry name" value="G_AIG1"/>
    <property type="match status" value="1"/>
</dbReference>
<dbReference type="Ensembl" id="ENSSRHT00000026874.1">
    <property type="protein sequence ID" value="ENSSRHP00000026097.1"/>
    <property type="gene ID" value="ENSSRHG00000013659.1"/>
</dbReference>
<protein>
    <submittedName>
        <fullName evidence="7">GTPase IMAP family member 8-like</fullName>
    </submittedName>
</protein>
<feature type="coiled-coil region" evidence="4">
    <location>
        <begin position="927"/>
        <end position="959"/>
    </location>
</feature>
<comment type="similarity">
    <text evidence="1">Belongs to the TRAFAC class TrmE-Era-EngA-EngB-Septin-like GTPase superfamily. AIG1/Toc34/Toc159-like paraseptin GTPase family. IAN subfamily.</text>
</comment>
<dbReference type="InterPro" id="IPR045058">
    <property type="entry name" value="GIMA/IAN/Toc"/>
</dbReference>
<evidence type="ECO:0000256" key="5">
    <source>
        <dbReference type="SAM" id="MobiDB-lite"/>
    </source>
</evidence>
<gene>
    <name evidence="7" type="primary">LOC107731852</name>
</gene>
<sequence>MSAPGPHVLLLILQPDTSNEKIKYMSNTMNSWSEHTMNHTLVLLMEGEKKISIAKERKLKKSFNEKCHKLNTIFTDQHSVVTDLFEKIKNLVKENEWNYLSLEIYVSPPEMPSKKKVMDKFAGFSSDIKHKIGSLAQTSSQSTRNKEMPVLNLVMFGSNSAGKTLAVNTILGLRESAEVSEFETHHKCVKRDGVICGHKVTLVEMPKLNKTSLSQKDVLHEAYHALSLCSFNINTFLLVLTVDPLTDDDKGELKLMSDIFDTADGQFWNCLMIVFIYQGNRQDKIVNEFIHVNKDIQTSLKKCGNKYYILSVKQRPDSTQLSELLQMIYRVTCYSFDTYLKAQMDNRIQLVARIKEVEKEIRTLKNIHLKAETERSSTNCVRIVLIGKTGNGKSATGNTILNRKAFKSQASFRSVTSSCQKEVGFVNGHPVTVVDTPGLFDTQIPTDDVKQEILKCISLLSPGPHVFLLVLRIGRFTCEEKETLNLIKETFGKNAGMFSIIIFTHGDQLQDQTIESCLEDTDSHMKKLIRDCGGRYHVIDNTKPESSKEITDLLEKIYSMVEKNGGGCYTNEMFEEAEAAIKLEMERILLKKKEEMERENKLLRDKHEMEMAEMKTRIAEQRELMERERKAKEEELRIKEEFLGNELKRRDEQEEKEKKERQVAEDLRRIEEEDKQEQWKRKLQEIEEKRIRLEVEQQNRDQEYREKYERERREMEELHKERLKREQEEEYQKRLKEERSEWVLKEKKMIEDFEHEKRKREEKENERIEDELKERERIEREYENRKIEMRKQRDKWEKSWKEEWDKRIREEKKRREEEREKLRKLEEAFDRERKEEEEKRKREDKARREQEEKERKEMEEEYERKLKEMKRKYEDEARKQAEEFNEFREKYTKEFHALMLKHDLEMQELKLKHEREIHENQKEYSVLSALSKQKEKNLNEKMNAMEEKQQREVDELMKKYESKCVLL</sequence>
<dbReference type="Pfam" id="PF04548">
    <property type="entry name" value="AIG1"/>
    <property type="match status" value="2"/>
</dbReference>
<evidence type="ECO:0000256" key="1">
    <source>
        <dbReference type="ARBA" id="ARBA00008535"/>
    </source>
</evidence>
<dbReference type="InterPro" id="IPR006703">
    <property type="entry name" value="G_AIG1"/>
</dbReference>
<feature type="region of interest" description="Disordered" evidence="5">
    <location>
        <begin position="830"/>
        <end position="861"/>
    </location>
</feature>
<evidence type="ECO:0000313" key="7">
    <source>
        <dbReference type="Ensembl" id="ENSSRHP00000026097.1"/>
    </source>
</evidence>
<evidence type="ECO:0000256" key="3">
    <source>
        <dbReference type="ARBA" id="ARBA00023134"/>
    </source>
</evidence>
<evidence type="ECO:0000313" key="8">
    <source>
        <dbReference type="Proteomes" id="UP000472270"/>
    </source>
</evidence>
<dbReference type="FunFam" id="3.40.50.300:FF:000366">
    <property type="entry name" value="GTPase, IMAP family member 2"/>
    <property type="match status" value="1"/>
</dbReference>
<dbReference type="PANTHER" id="PTHR10903:SF170">
    <property type="entry name" value="GTPASE IMAP FAMILY MEMBER 7"/>
    <property type="match status" value="1"/>
</dbReference>
<feature type="coiled-coil region" evidence="4">
    <location>
        <begin position="340"/>
        <end position="374"/>
    </location>
</feature>
<dbReference type="InterPro" id="IPR027417">
    <property type="entry name" value="P-loop_NTPase"/>
</dbReference>
<evidence type="ECO:0000256" key="4">
    <source>
        <dbReference type="SAM" id="Coils"/>
    </source>
</evidence>
<accession>A0A673HKM8</accession>